<evidence type="ECO:0000313" key="2">
    <source>
        <dbReference type="EMBL" id="AIY17710.1"/>
    </source>
</evidence>
<evidence type="ECO:0000313" key="5">
    <source>
        <dbReference type="Proteomes" id="UP000449906"/>
    </source>
</evidence>
<proteinExistence type="predicted"/>
<dbReference type="InterPro" id="IPR046165">
    <property type="entry name" value="DUF6167"/>
</dbReference>
<sequence length="108" mass="11623">MRSGLWFTVGAAAGVYGVVRVRRLAEAFTPDGMRDRIGAAFVGARMFRDEVARGQAEAEIHLRQRFDGADAGPPRLSAPDDGTRRQLATRTTTTADPAASDTEEGSTR</sequence>
<reference evidence="2 4" key="1">
    <citation type="journal article" date="2015" name="Genome Announc.">
        <title>Complete Genome Sequence of Steroid-Transforming Nocardioides simplex VKM Ac-2033D.</title>
        <authorList>
            <person name="Shtratnikova V.Y."/>
            <person name="Schelkunov M.I."/>
            <person name="Pekov Y.A."/>
            <person name="Fokina V.V."/>
            <person name="Logacheva M.D."/>
            <person name="Sokolov S.L."/>
            <person name="Bragin E.Y."/>
            <person name="Ashapkin V.V."/>
            <person name="Donova M.V."/>
        </authorList>
    </citation>
    <scope>NUCLEOTIDE SEQUENCE [LARGE SCALE GENOMIC DNA]</scope>
    <source>
        <strain evidence="2 4">VKM Ac-2033D</strain>
    </source>
</reference>
<dbReference type="RefSeq" id="WP_038679321.1">
    <property type="nucleotide sequence ID" value="NZ_BJMC01000009.1"/>
</dbReference>
<accession>A0A0A1DQP8</accession>
<keyword evidence="4" id="KW-1185">Reference proteome</keyword>
<dbReference type="Proteomes" id="UP000030300">
    <property type="component" value="Chromosome"/>
</dbReference>
<gene>
    <name evidence="3" type="ORF">F9L07_04495</name>
    <name evidence="2" type="ORF">KR76_14760</name>
</gene>
<name>A0A0A1DQP8_NOCSI</name>
<protein>
    <recommendedName>
        <fullName evidence="6">Secreted protein</fullName>
    </recommendedName>
</protein>
<dbReference type="GeneID" id="96610120"/>
<evidence type="ECO:0000256" key="1">
    <source>
        <dbReference type="SAM" id="MobiDB-lite"/>
    </source>
</evidence>
<dbReference type="HOGENOM" id="CLU_2194199_0_0_11"/>
<organism evidence="2 4">
    <name type="scientific">Nocardioides simplex</name>
    <name type="common">Arthrobacter simplex</name>
    <dbReference type="NCBI Taxonomy" id="2045"/>
    <lineage>
        <taxon>Bacteria</taxon>
        <taxon>Bacillati</taxon>
        <taxon>Actinomycetota</taxon>
        <taxon>Actinomycetes</taxon>
        <taxon>Propionibacteriales</taxon>
        <taxon>Nocardioidaceae</taxon>
        <taxon>Pimelobacter</taxon>
    </lineage>
</organism>
<dbReference type="AlphaFoldDB" id="A0A0A1DQP8"/>
<evidence type="ECO:0008006" key="6">
    <source>
        <dbReference type="Google" id="ProtNLM"/>
    </source>
</evidence>
<feature type="region of interest" description="Disordered" evidence="1">
    <location>
        <begin position="63"/>
        <end position="108"/>
    </location>
</feature>
<dbReference type="STRING" id="2045.KR76_14760"/>
<dbReference type="EMBL" id="WBVM01000001">
    <property type="protein sequence ID" value="KAB2811179.1"/>
    <property type="molecule type" value="Genomic_DNA"/>
</dbReference>
<dbReference type="EMBL" id="CP009896">
    <property type="protein sequence ID" value="AIY17710.1"/>
    <property type="molecule type" value="Genomic_DNA"/>
</dbReference>
<dbReference type="KEGG" id="psim:KR76_14760"/>
<evidence type="ECO:0000313" key="3">
    <source>
        <dbReference type="EMBL" id="KAB2811179.1"/>
    </source>
</evidence>
<reference evidence="3 5" key="2">
    <citation type="submission" date="2019-09" db="EMBL/GenBank/DDBJ databases">
        <title>Pimelobacter sp. isolated from Paulinella.</title>
        <authorList>
            <person name="Jeong S.E."/>
        </authorList>
    </citation>
    <scope>NUCLEOTIDE SEQUENCE [LARGE SCALE GENOMIC DNA]</scope>
    <source>
        <strain evidence="3 5">Pch-N</strain>
    </source>
</reference>
<feature type="compositionally biased region" description="Low complexity" evidence="1">
    <location>
        <begin position="85"/>
        <end position="100"/>
    </location>
</feature>
<evidence type="ECO:0000313" key="4">
    <source>
        <dbReference type="Proteomes" id="UP000030300"/>
    </source>
</evidence>
<dbReference type="Proteomes" id="UP000449906">
    <property type="component" value="Unassembled WGS sequence"/>
</dbReference>
<dbReference type="OrthoDB" id="4952314at2"/>
<dbReference type="Pfam" id="PF19664">
    <property type="entry name" value="DUF6167"/>
    <property type="match status" value="1"/>
</dbReference>